<proteinExistence type="predicted"/>
<name>A0A4Y5Z9N7_9GAMM</name>
<feature type="signal peptide" evidence="1">
    <location>
        <begin position="1"/>
        <end position="23"/>
    </location>
</feature>
<keyword evidence="3" id="KW-1185">Reference proteome</keyword>
<evidence type="ECO:0000313" key="2">
    <source>
        <dbReference type="EMBL" id="QDE40893.1"/>
    </source>
</evidence>
<gene>
    <name evidence="2" type="ORF">FIV34_17590</name>
</gene>
<dbReference type="EMBL" id="CP041046">
    <property type="protein sequence ID" value="QDE40893.1"/>
    <property type="molecule type" value="Genomic_DNA"/>
</dbReference>
<protein>
    <submittedName>
        <fullName evidence="2">Uncharacterized protein</fullName>
    </submittedName>
</protein>
<dbReference type="AlphaFoldDB" id="A0A4Y5Z9N7"/>
<evidence type="ECO:0000313" key="3">
    <source>
        <dbReference type="Proteomes" id="UP000316093"/>
    </source>
</evidence>
<organism evidence="2 3">
    <name type="scientific">Luteibacter pinisoli</name>
    <dbReference type="NCBI Taxonomy" id="2589080"/>
    <lineage>
        <taxon>Bacteria</taxon>
        <taxon>Pseudomonadati</taxon>
        <taxon>Pseudomonadota</taxon>
        <taxon>Gammaproteobacteria</taxon>
        <taxon>Lysobacterales</taxon>
        <taxon>Rhodanobacteraceae</taxon>
        <taxon>Luteibacter</taxon>
    </lineage>
</organism>
<sequence>MLSLKSPFCFFGIALAVSVPAMAEPPAWISSPTAYSLSRLSSAQLPGVKRYTLVPTPNSKSNVEWVTEGPTTRGWPLMFIVDKKTGKACQVMPGGACLGGK</sequence>
<dbReference type="KEGG" id="lpy:FIV34_17590"/>
<accession>A0A4Y5Z9N7</accession>
<keyword evidence="1" id="KW-0732">Signal</keyword>
<dbReference type="RefSeq" id="WP_139984818.1">
    <property type="nucleotide sequence ID" value="NZ_CP041046.1"/>
</dbReference>
<feature type="chain" id="PRO_5021303078" evidence="1">
    <location>
        <begin position="24"/>
        <end position="101"/>
    </location>
</feature>
<reference evidence="2 3" key="1">
    <citation type="submission" date="2019-06" db="EMBL/GenBank/DDBJ databases">
        <title>A complete genome sequence for Luteibacter pinisoli MAH-14.</title>
        <authorList>
            <person name="Baltrus D.A."/>
        </authorList>
    </citation>
    <scope>NUCLEOTIDE SEQUENCE [LARGE SCALE GENOMIC DNA]</scope>
    <source>
        <strain evidence="2 3">MAH-14</strain>
    </source>
</reference>
<evidence type="ECO:0000256" key="1">
    <source>
        <dbReference type="SAM" id="SignalP"/>
    </source>
</evidence>
<dbReference type="Proteomes" id="UP000316093">
    <property type="component" value="Chromosome"/>
</dbReference>